<name>A0ABM1LF65_GEKJA</name>
<organism evidence="1 3">
    <name type="scientific">Gekko japonicus</name>
    <name type="common">Schlegel's Japanese gecko</name>
    <dbReference type="NCBI Taxonomy" id="146911"/>
    <lineage>
        <taxon>Eukaryota</taxon>
        <taxon>Metazoa</taxon>
        <taxon>Chordata</taxon>
        <taxon>Craniata</taxon>
        <taxon>Vertebrata</taxon>
        <taxon>Euteleostomi</taxon>
        <taxon>Lepidosauria</taxon>
        <taxon>Squamata</taxon>
        <taxon>Bifurcata</taxon>
        <taxon>Gekkota</taxon>
        <taxon>Gekkonidae</taxon>
        <taxon>Gekkoninae</taxon>
        <taxon>Gekko</taxon>
    </lineage>
</organism>
<dbReference type="PANTHER" id="PTHR46880">
    <property type="entry name" value="RAS-ASSOCIATING DOMAIN-CONTAINING PROTEIN"/>
    <property type="match status" value="1"/>
</dbReference>
<dbReference type="SUPFAM" id="SSF53098">
    <property type="entry name" value="Ribonuclease H-like"/>
    <property type="match status" value="1"/>
</dbReference>
<dbReference type="Proteomes" id="UP000694871">
    <property type="component" value="Unplaced"/>
</dbReference>
<keyword evidence="1" id="KW-1185">Reference proteome</keyword>
<dbReference type="RefSeq" id="XP_015284601.1">
    <property type="nucleotide sequence ID" value="XM_015429115.1"/>
</dbReference>
<evidence type="ECO:0000313" key="2">
    <source>
        <dbReference type="RefSeq" id="XP_015284601.1"/>
    </source>
</evidence>
<sequence length="355" mass="40889">MDDLYVMYHSSPKNARELKACAATLETEFLKIGRILSTTWVASSYRAVTAVWKDYEALVRHFEKAQTESGRDRRERQAYEGLQKKITSSEFVLDLGLLCDALQEVSELTVDLQEGNIDLYRAHGKIESLVEICGERGTGPGPYYREALEATAKLQFKGVQLRRRNRMDDPPISPVAFYEQLKKSLQKRLLSQEDTEFSRCGRILESQNWPAYPSDCILYGEAEIGALARRFRLSEREAIRAFREHLKYREEMPKPLSRLCHVFNTVAISSRECERGLSQMNLIVTPERSSLKIKTITSLLFIRMVGPPLQIFDPTTFVTTWLLQGYRSHLDTQSKTRKRAEESGDRMKLWKALCC</sequence>
<evidence type="ECO:0000313" key="4">
    <source>
        <dbReference type="RefSeq" id="XP_015284603.1"/>
    </source>
</evidence>
<protein>
    <submittedName>
        <fullName evidence="2 3">Uncharacterized protein KIAA1586-like</fullName>
    </submittedName>
</protein>
<gene>
    <name evidence="2 3 4 5" type="primary">LOC107125669</name>
</gene>
<dbReference type="RefSeq" id="XP_015284603.1">
    <property type="nucleotide sequence ID" value="XM_015429117.1"/>
</dbReference>
<evidence type="ECO:0000313" key="5">
    <source>
        <dbReference type="RefSeq" id="XP_015284604.1"/>
    </source>
</evidence>
<dbReference type="GeneID" id="107125669"/>
<dbReference type="PANTHER" id="PTHR46880:SF5">
    <property type="entry name" value="DUF4371 DOMAIN-CONTAINING PROTEIN"/>
    <property type="match status" value="1"/>
</dbReference>
<dbReference type="RefSeq" id="XP_015284604.1">
    <property type="nucleotide sequence ID" value="XM_015429118.1"/>
</dbReference>
<evidence type="ECO:0000313" key="3">
    <source>
        <dbReference type="RefSeq" id="XP_015284602.1"/>
    </source>
</evidence>
<dbReference type="InterPro" id="IPR012337">
    <property type="entry name" value="RNaseH-like_sf"/>
</dbReference>
<accession>A0ABM1LF65</accession>
<reference evidence="2 3" key="1">
    <citation type="submission" date="2025-05" db="UniProtKB">
        <authorList>
            <consortium name="RefSeq"/>
        </authorList>
    </citation>
    <scope>IDENTIFICATION</scope>
</reference>
<proteinExistence type="predicted"/>
<evidence type="ECO:0000313" key="1">
    <source>
        <dbReference type="Proteomes" id="UP000694871"/>
    </source>
</evidence>
<dbReference type="RefSeq" id="XP_015284602.1">
    <property type="nucleotide sequence ID" value="XM_015429116.1"/>
</dbReference>